<accession>A0A655CEF2</accession>
<keyword evidence="1" id="KW-1133">Transmembrane helix</keyword>
<keyword evidence="1 2" id="KW-0812">Transmembrane</keyword>
<keyword evidence="1" id="KW-0472">Membrane</keyword>
<dbReference type="Proteomes" id="UP000039217">
    <property type="component" value="Unassembled WGS sequence"/>
</dbReference>
<organism evidence="2 3">
    <name type="scientific">Mycobacterium tuberculosis</name>
    <dbReference type="NCBI Taxonomy" id="1773"/>
    <lineage>
        <taxon>Bacteria</taxon>
        <taxon>Bacillati</taxon>
        <taxon>Actinomycetota</taxon>
        <taxon>Actinomycetes</taxon>
        <taxon>Mycobacteriales</taxon>
        <taxon>Mycobacteriaceae</taxon>
        <taxon>Mycobacterium</taxon>
        <taxon>Mycobacterium tuberculosis complex</taxon>
    </lineage>
</organism>
<feature type="transmembrane region" description="Helical" evidence="1">
    <location>
        <begin position="41"/>
        <end position="63"/>
    </location>
</feature>
<sequence>MFYWWYHTLDKTAAVFVVLVYVVACTVGGLILALVPGRPLITALSLGVMSGPFASVAAAAPLYGYYYCERMSHCLVGVIPY</sequence>
<evidence type="ECO:0000256" key="1">
    <source>
        <dbReference type="SAM" id="Phobius"/>
    </source>
</evidence>
<dbReference type="EMBL" id="CQQC01000006">
    <property type="protein sequence ID" value="CNU09519.1"/>
    <property type="molecule type" value="Genomic_DNA"/>
</dbReference>
<evidence type="ECO:0000313" key="3">
    <source>
        <dbReference type="Proteomes" id="UP000039217"/>
    </source>
</evidence>
<dbReference type="AlphaFoldDB" id="A0A655CEF2"/>
<gene>
    <name evidence="2" type="ORF">ERS007661_00048</name>
</gene>
<name>A0A655CEF2_MYCTX</name>
<proteinExistence type="predicted"/>
<feature type="transmembrane region" description="Helical" evidence="1">
    <location>
        <begin position="12"/>
        <end position="35"/>
    </location>
</feature>
<evidence type="ECO:0000313" key="2">
    <source>
        <dbReference type="EMBL" id="CNU09519.1"/>
    </source>
</evidence>
<protein>
    <submittedName>
        <fullName evidence="2">Transmembrane protein</fullName>
    </submittedName>
</protein>
<reference evidence="2 3" key="1">
    <citation type="submission" date="2015-03" db="EMBL/GenBank/DDBJ databases">
        <authorList>
            <consortium name="Pathogen Informatics"/>
        </authorList>
    </citation>
    <scope>NUCLEOTIDE SEQUENCE [LARGE SCALE GENOMIC DNA]</scope>
    <source>
        <strain evidence="2 3">D00501624</strain>
    </source>
</reference>